<dbReference type="Proteomes" id="UP000533476">
    <property type="component" value="Unassembled WGS sequence"/>
</dbReference>
<evidence type="ECO:0000313" key="2">
    <source>
        <dbReference type="Proteomes" id="UP000533476"/>
    </source>
</evidence>
<dbReference type="EMBL" id="JABBVZ010000121">
    <property type="protein sequence ID" value="NMP24549.1"/>
    <property type="molecule type" value="Genomic_DNA"/>
</dbReference>
<organism evidence="1 2">
    <name type="scientific">Sulfobacillus harzensis</name>
    <dbReference type="NCBI Taxonomy" id="2729629"/>
    <lineage>
        <taxon>Bacteria</taxon>
        <taxon>Bacillati</taxon>
        <taxon>Bacillota</taxon>
        <taxon>Clostridia</taxon>
        <taxon>Eubacteriales</taxon>
        <taxon>Clostridiales Family XVII. Incertae Sedis</taxon>
        <taxon>Sulfobacillus</taxon>
    </lineage>
</organism>
<proteinExistence type="predicted"/>
<reference evidence="1 2" key="1">
    <citation type="submission" date="2020-04" db="EMBL/GenBank/DDBJ databases">
        <authorList>
            <person name="Zhang R."/>
            <person name="Schippers A."/>
        </authorList>
    </citation>
    <scope>NUCLEOTIDE SEQUENCE [LARGE SCALE GENOMIC DNA]</scope>
    <source>
        <strain evidence="1 2">DSM 109850</strain>
    </source>
</reference>
<gene>
    <name evidence="1" type="ORF">HIJ39_19730</name>
</gene>
<keyword evidence="2" id="KW-1185">Reference proteome</keyword>
<evidence type="ECO:0000313" key="1">
    <source>
        <dbReference type="EMBL" id="NMP24549.1"/>
    </source>
</evidence>
<dbReference type="AlphaFoldDB" id="A0A7Y0L9V0"/>
<sequence>MPRTIQEVKERMLSAWSGVEVLVAEAIEKAYTVTPPTPHGPQFLEPQDLHIAPYHYRAWWRAPERWRYDNEIPGRDVGQRTTLSFTVDGDTWAIRRNGQLQRQGTRRAAEDEHLTQGDALWFGRPYLTARDNAHLWAWLNPQLWASSCSFVINDTVAPLRDDVYHDTNVVHVLAVNGAWEHDPFPDRLSEQDKMNWLADPERDAEFVDYVNFFQLWVDMSTGFLRRVTGEGANGREWDIIVERLLTNEAAIIPPGTFAI</sequence>
<dbReference type="RefSeq" id="WP_169102759.1">
    <property type="nucleotide sequence ID" value="NZ_JABBVZ010000121.1"/>
</dbReference>
<accession>A0A7Y0L9V0</accession>
<name>A0A7Y0L9V0_9FIRM</name>
<comment type="caution">
    <text evidence="1">The sequence shown here is derived from an EMBL/GenBank/DDBJ whole genome shotgun (WGS) entry which is preliminary data.</text>
</comment>
<protein>
    <submittedName>
        <fullName evidence="1">Uncharacterized protein</fullName>
    </submittedName>
</protein>